<name>A0A9N9DDF5_9GLOM</name>
<dbReference type="EMBL" id="CAJVPZ010012048">
    <property type="protein sequence ID" value="CAG8636026.1"/>
    <property type="molecule type" value="Genomic_DNA"/>
</dbReference>
<reference evidence="2" key="1">
    <citation type="submission" date="2021-06" db="EMBL/GenBank/DDBJ databases">
        <authorList>
            <person name="Kallberg Y."/>
            <person name="Tangrot J."/>
            <person name="Rosling A."/>
        </authorList>
    </citation>
    <scope>NUCLEOTIDE SEQUENCE</scope>
    <source>
        <strain evidence="2">IN212</strain>
    </source>
</reference>
<evidence type="ECO:0000313" key="3">
    <source>
        <dbReference type="Proteomes" id="UP000789396"/>
    </source>
</evidence>
<evidence type="ECO:0000256" key="1">
    <source>
        <dbReference type="SAM" id="MobiDB-lite"/>
    </source>
</evidence>
<dbReference type="OrthoDB" id="10539022at2759"/>
<organism evidence="2 3">
    <name type="scientific">Racocetra fulgida</name>
    <dbReference type="NCBI Taxonomy" id="60492"/>
    <lineage>
        <taxon>Eukaryota</taxon>
        <taxon>Fungi</taxon>
        <taxon>Fungi incertae sedis</taxon>
        <taxon>Mucoromycota</taxon>
        <taxon>Glomeromycotina</taxon>
        <taxon>Glomeromycetes</taxon>
        <taxon>Diversisporales</taxon>
        <taxon>Gigasporaceae</taxon>
        <taxon>Racocetra</taxon>
    </lineage>
</organism>
<gene>
    <name evidence="2" type="ORF">RFULGI_LOCUS7903</name>
</gene>
<accession>A0A9N9DDF5</accession>
<protein>
    <submittedName>
        <fullName evidence="2">10478_t:CDS:1</fullName>
    </submittedName>
</protein>
<sequence length="106" mass="11809">MNITEEKWSIQQSQVPPSPHHPHSVMSPQMSGMPAENFMQPFPYDGPAGQGQLHSQINNTNTSNPASDRKVIDNRPTFTTTSFHATPFQAGTVRKRRTDTLGFSQD</sequence>
<proteinExistence type="predicted"/>
<feature type="non-terminal residue" evidence="2">
    <location>
        <position position="1"/>
    </location>
</feature>
<feature type="region of interest" description="Disordered" evidence="1">
    <location>
        <begin position="1"/>
        <end position="72"/>
    </location>
</feature>
<keyword evidence="3" id="KW-1185">Reference proteome</keyword>
<evidence type="ECO:0000313" key="2">
    <source>
        <dbReference type="EMBL" id="CAG8636026.1"/>
    </source>
</evidence>
<comment type="caution">
    <text evidence="2">The sequence shown here is derived from an EMBL/GenBank/DDBJ whole genome shotgun (WGS) entry which is preliminary data.</text>
</comment>
<dbReference type="AlphaFoldDB" id="A0A9N9DDF5"/>
<feature type="compositionally biased region" description="Polar residues" evidence="1">
    <location>
        <begin position="52"/>
        <end position="66"/>
    </location>
</feature>
<dbReference type="Proteomes" id="UP000789396">
    <property type="component" value="Unassembled WGS sequence"/>
</dbReference>